<comment type="caution">
    <text evidence="2">The sequence shown here is derived from an EMBL/GenBank/DDBJ whole genome shotgun (WGS) entry which is preliminary data.</text>
</comment>
<evidence type="ECO:0000256" key="1">
    <source>
        <dbReference type="SAM" id="MobiDB-lite"/>
    </source>
</evidence>
<evidence type="ECO:0000313" key="3">
    <source>
        <dbReference type="Proteomes" id="UP000054837"/>
    </source>
</evidence>
<dbReference type="EMBL" id="LQBL01000032">
    <property type="protein sequence ID" value="KUG51631.1"/>
    <property type="molecule type" value="Genomic_DNA"/>
</dbReference>
<feature type="region of interest" description="Disordered" evidence="1">
    <location>
        <begin position="93"/>
        <end position="135"/>
    </location>
</feature>
<organism evidence="2 3">
    <name type="scientific">Serinicoccus chungangensis</name>
    <dbReference type="NCBI Taxonomy" id="767452"/>
    <lineage>
        <taxon>Bacteria</taxon>
        <taxon>Bacillati</taxon>
        <taxon>Actinomycetota</taxon>
        <taxon>Actinomycetes</taxon>
        <taxon>Micrococcales</taxon>
        <taxon>Ornithinimicrobiaceae</taxon>
        <taxon>Serinicoccus</taxon>
    </lineage>
</organism>
<reference evidence="2 3" key="1">
    <citation type="submission" date="2015-12" db="EMBL/GenBank/DDBJ databases">
        <title>Serinicoccus chungangenesis strain CD08_5 genome sequencing and assembly.</title>
        <authorList>
            <person name="Chander A.M."/>
            <person name="Kaur G."/>
            <person name="Nair G.R."/>
            <person name="Dhawan D.K."/>
            <person name="Kochhar R.K."/>
            <person name="Mayilraj S."/>
            <person name="Bhadada S.K."/>
        </authorList>
    </citation>
    <scope>NUCLEOTIDE SEQUENCE [LARGE SCALE GENOMIC DNA]</scope>
    <source>
        <strain evidence="2 3">CD08_5</strain>
    </source>
</reference>
<dbReference type="AlphaFoldDB" id="A0A0W8I276"/>
<accession>A0A0W8I276</accession>
<protein>
    <submittedName>
        <fullName evidence="2">Uncharacterized protein</fullName>
    </submittedName>
</protein>
<sequence length="168" mass="17740">MSSEGLEVMLIGVLCLRRGGPGSALLAVGRGLLGIEHVAHRRLVLDAEVGGDELALVSPSSSAIRSRTPSLDMRNSAEVPGVTFSRTVSMKSSLMPKSRIDPESAPIAAPNAIPKRGTKKMMPKSRPQNAPPEAPAAVGENACWVLGFFLPSGHETTTASWTLMSCFF</sequence>
<evidence type="ECO:0000313" key="2">
    <source>
        <dbReference type="EMBL" id="KUG51631.1"/>
    </source>
</evidence>
<dbReference type="Proteomes" id="UP000054837">
    <property type="component" value="Unassembled WGS sequence"/>
</dbReference>
<keyword evidence="3" id="KW-1185">Reference proteome</keyword>
<proteinExistence type="predicted"/>
<gene>
    <name evidence="2" type="ORF">AVL62_10000</name>
</gene>
<name>A0A0W8I276_9MICO</name>
<dbReference type="STRING" id="767452.AVL62_10000"/>